<dbReference type="Pfam" id="PF19123">
    <property type="entry name" value="DUF5807"/>
    <property type="match status" value="1"/>
</dbReference>
<protein>
    <submittedName>
        <fullName evidence="1">Uncharacterized protein</fullName>
    </submittedName>
</protein>
<dbReference type="Proteomes" id="UP000509626">
    <property type="component" value="Chromosome"/>
</dbReference>
<evidence type="ECO:0000313" key="2">
    <source>
        <dbReference type="Proteomes" id="UP000509626"/>
    </source>
</evidence>
<keyword evidence="2" id="KW-1185">Reference proteome</keyword>
<dbReference type="AlphaFoldDB" id="A0A7D5QEM2"/>
<dbReference type="InterPro" id="IPR043830">
    <property type="entry name" value="DUF5807"/>
</dbReference>
<dbReference type="KEGG" id="halu:HUG12_03085"/>
<dbReference type="RefSeq" id="WP_179267369.1">
    <property type="nucleotide sequence ID" value="NZ_CP058579.1"/>
</dbReference>
<gene>
    <name evidence="1" type="ORF">HUG12_03085</name>
</gene>
<accession>A0A7D5QEM2</accession>
<name>A0A7D5QEM2_9EURY</name>
<reference evidence="1 2" key="1">
    <citation type="submission" date="2020-06" db="EMBL/GenBank/DDBJ databases">
        <title>NJ-3-1, isolated from saline soil.</title>
        <authorList>
            <person name="Cui H.L."/>
            <person name="Shi X."/>
        </authorList>
    </citation>
    <scope>NUCLEOTIDE SEQUENCE [LARGE SCALE GENOMIC DNA]</scope>
    <source>
        <strain evidence="1 2">NJ-3-1</strain>
    </source>
</reference>
<evidence type="ECO:0000313" key="1">
    <source>
        <dbReference type="EMBL" id="QLG60783.1"/>
    </source>
</evidence>
<dbReference type="GeneID" id="56036410"/>
<dbReference type="EMBL" id="CP058579">
    <property type="protein sequence ID" value="QLG60783.1"/>
    <property type="molecule type" value="Genomic_DNA"/>
</dbReference>
<organism evidence="1 2">
    <name type="scientific">Halorarum salinum</name>
    <dbReference type="NCBI Taxonomy" id="2743089"/>
    <lineage>
        <taxon>Archaea</taxon>
        <taxon>Methanobacteriati</taxon>
        <taxon>Methanobacteriota</taxon>
        <taxon>Stenosarchaea group</taxon>
        <taxon>Halobacteria</taxon>
        <taxon>Halobacteriales</taxon>
        <taxon>Haloferacaceae</taxon>
        <taxon>Halorarum</taxon>
    </lineage>
</organism>
<dbReference type="OrthoDB" id="300179at2157"/>
<sequence length="138" mass="14543">MSKLDEFLAGERLDDVAIFLTHEFLDSQGRIANMGEAVEGGVVLVVPGDDGRAAFASGTGMDPMEFAREAMDGEGEIDHGLTGGSCDEGHEVELIFAFAEAENPDVGGLYAEGDVMHAYAQCSEGHAFSEKWIVGDGA</sequence>
<proteinExistence type="predicted"/>